<gene>
    <name evidence="2" type="ORF">B0T19DRAFT_293532</name>
</gene>
<dbReference type="AlphaFoldDB" id="A0AAE0I2W1"/>
<keyword evidence="1" id="KW-0812">Transmembrane</keyword>
<evidence type="ECO:0000313" key="2">
    <source>
        <dbReference type="EMBL" id="KAK3317542.1"/>
    </source>
</evidence>
<evidence type="ECO:0000313" key="3">
    <source>
        <dbReference type="Proteomes" id="UP001286456"/>
    </source>
</evidence>
<feature type="transmembrane region" description="Helical" evidence="1">
    <location>
        <begin position="88"/>
        <end position="108"/>
    </location>
</feature>
<name>A0AAE0I2W1_9PEZI</name>
<keyword evidence="1" id="KW-1133">Transmembrane helix</keyword>
<reference evidence="2" key="1">
    <citation type="journal article" date="2023" name="Mol. Phylogenet. Evol.">
        <title>Genome-scale phylogeny and comparative genomics of the fungal order Sordariales.</title>
        <authorList>
            <person name="Hensen N."/>
            <person name="Bonometti L."/>
            <person name="Westerberg I."/>
            <person name="Brannstrom I.O."/>
            <person name="Guillou S."/>
            <person name="Cros-Aarteil S."/>
            <person name="Calhoun S."/>
            <person name="Haridas S."/>
            <person name="Kuo A."/>
            <person name="Mondo S."/>
            <person name="Pangilinan J."/>
            <person name="Riley R."/>
            <person name="LaButti K."/>
            <person name="Andreopoulos B."/>
            <person name="Lipzen A."/>
            <person name="Chen C."/>
            <person name="Yan M."/>
            <person name="Daum C."/>
            <person name="Ng V."/>
            <person name="Clum A."/>
            <person name="Steindorff A."/>
            <person name="Ohm R.A."/>
            <person name="Martin F."/>
            <person name="Silar P."/>
            <person name="Natvig D.O."/>
            <person name="Lalanne C."/>
            <person name="Gautier V."/>
            <person name="Ament-Velasquez S.L."/>
            <person name="Kruys A."/>
            <person name="Hutchinson M.I."/>
            <person name="Powell A.J."/>
            <person name="Barry K."/>
            <person name="Miller A.N."/>
            <person name="Grigoriev I.V."/>
            <person name="Debuchy R."/>
            <person name="Gladieux P."/>
            <person name="Hiltunen Thoren M."/>
            <person name="Johannesson H."/>
        </authorList>
    </citation>
    <scope>NUCLEOTIDE SEQUENCE</scope>
    <source>
        <strain evidence="2">SMH4131-1</strain>
    </source>
</reference>
<reference evidence="2" key="2">
    <citation type="submission" date="2023-06" db="EMBL/GenBank/DDBJ databases">
        <authorList>
            <consortium name="Lawrence Berkeley National Laboratory"/>
            <person name="Haridas S."/>
            <person name="Hensen N."/>
            <person name="Bonometti L."/>
            <person name="Westerberg I."/>
            <person name="Brannstrom I.O."/>
            <person name="Guillou S."/>
            <person name="Cros-Aarteil S."/>
            <person name="Calhoun S."/>
            <person name="Kuo A."/>
            <person name="Mondo S."/>
            <person name="Pangilinan J."/>
            <person name="Riley R."/>
            <person name="Labutti K."/>
            <person name="Andreopoulos B."/>
            <person name="Lipzen A."/>
            <person name="Chen C."/>
            <person name="Yanf M."/>
            <person name="Daum C."/>
            <person name="Ng V."/>
            <person name="Clum A."/>
            <person name="Steindorff A."/>
            <person name="Ohm R."/>
            <person name="Martin F."/>
            <person name="Silar P."/>
            <person name="Natvig D."/>
            <person name="Lalanne C."/>
            <person name="Gautier V."/>
            <person name="Ament-Velasquez S.L."/>
            <person name="Kruys A."/>
            <person name="Hutchinson M.I."/>
            <person name="Powell A.J."/>
            <person name="Barry K."/>
            <person name="Miller A.N."/>
            <person name="Grigoriev I.V."/>
            <person name="Debuchy R."/>
            <person name="Gladieux P."/>
            <person name="Thoren M.H."/>
            <person name="Johannesson H."/>
        </authorList>
    </citation>
    <scope>NUCLEOTIDE SEQUENCE</scope>
    <source>
        <strain evidence="2">SMH4131-1</strain>
    </source>
</reference>
<sequence length="200" mass="22138">MDLGVGASFQFISCRHPAYVDPSPHQQAVISRLSVVWELLNSAWYPSSPHHIPHLHALSHERARFRGVVGYHVCLTRKRSPVQAWTESTVLFALFAPLTAILFLFITVQSDTQLVSPHLRPCFDHSLFLNDLNLPVVELPELFVTVASVPDDGAQSCPSSQRHFNKLRKAIFSSSSSPMNAVSKSFKYLDAGCPGSTDSP</sequence>
<comment type="caution">
    <text evidence="2">The sequence shown here is derived from an EMBL/GenBank/DDBJ whole genome shotgun (WGS) entry which is preliminary data.</text>
</comment>
<accession>A0AAE0I2W1</accession>
<protein>
    <submittedName>
        <fullName evidence="2">Uncharacterized protein</fullName>
    </submittedName>
</protein>
<dbReference type="Proteomes" id="UP001286456">
    <property type="component" value="Unassembled WGS sequence"/>
</dbReference>
<keyword evidence="1" id="KW-0472">Membrane</keyword>
<dbReference type="EMBL" id="JAUEPO010000007">
    <property type="protein sequence ID" value="KAK3317542.1"/>
    <property type="molecule type" value="Genomic_DNA"/>
</dbReference>
<proteinExistence type="predicted"/>
<keyword evidence="3" id="KW-1185">Reference proteome</keyword>
<evidence type="ECO:0000256" key="1">
    <source>
        <dbReference type="SAM" id="Phobius"/>
    </source>
</evidence>
<organism evidence="2 3">
    <name type="scientific">Cercophora scortea</name>
    <dbReference type="NCBI Taxonomy" id="314031"/>
    <lineage>
        <taxon>Eukaryota</taxon>
        <taxon>Fungi</taxon>
        <taxon>Dikarya</taxon>
        <taxon>Ascomycota</taxon>
        <taxon>Pezizomycotina</taxon>
        <taxon>Sordariomycetes</taxon>
        <taxon>Sordariomycetidae</taxon>
        <taxon>Sordariales</taxon>
        <taxon>Lasiosphaeriaceae</taxon>
        <taxon>Cercophora</taxon>
    </lineage>
</organism>